<gene>
    <name evidence="1" type="ORF">S06H3_51323</name>
</gene>
<accession>X1PWR3</accession>
<evidence type="ECO:0000313" key="1">
    <source>
        <dbReference type="EMBL" id="GAI35404.1"/>
    </source>
</evidence>
<proteinExistence type="predicted"/>
<name>X1PWR3_9ZZZZ</name>
<sequence length="59" mass="6794">MQIVGPKIKLKHIKRIEGDSSADGQEITWSNPIRFEGVMTLLTGKEILMYQQMKVSVRY</sequence>
<comment type="caution">
    <text evidence="1">The sequence shown here is derived from an EMBL/GenBank/DDBJ whole genome shotgun (WGS) entry which is preliminary data.</text>
</comment>
<reference evidence="1" key="1">
    <citation type="journal article" date="2014" name="Front. Microbiol.">
        <title>High frequency of phylogenetically diverse reductive dehalogenase-homologous genes in deep subseafloor sedimentary metagenomes.</title>
        <authorList>
            <person name="Kawai M."/>
            <person name="Futagami T."/>
            <person name="Toyoda A."/>
            <person name="Takaki Y."/>
            <person name="Nishi S."/>
            <person name="Hori S."/>
            <person name="Arai W."/>
            <person name="Tsubouchi T."/>
            <person name="Morono Y."/>
            <person name="Uchiyama I."/>
            <person name="Ito T."/>
            <person name="Fujiyama A."/>
            <person name="Inagaki F."/>
            <person name="Takami H."/>
        </authorList>
    </citation>
    <scope>NUCLEOTIDE SEQUENCE</scope>
    <source>
        <strain evidence="1">Expedition CK06-06</strain>
    </source>
</reference>
<protein>
    <submittedName>
        <fullName evidence="1">Uncharacterized protein</fullName>
    </submittedName>
</protein>
<feature type="non-terminal residue" evidence="1">
    <location>
        <position position="59"/>
    </location>
</feature>
<dbReference type="AlphaFoldDB" id="X1PWR3"/>
<dbReference type="EMBL" id="BARV01032561">
    <property type="protein sequence ID" value="GAI35404.1"/>
    <property type="molecule type" value="Genomic_DNA"/>
</dbReference>
<organism evidence="1">
    <name type="scientific">marine sediment metagenome</name>
    <dbReference type="NCBI Taxonomy" id="412755"/>
    <lineage>
        <taxon>unclassified sequences</taxon>
        <taxon>metagenomes</taxon>
        <taxon>ecological metagenomes</taxon>
    </lineage>
</organism>